<accession>A0A1F4SPL1</accession>
<dbReference type="AlphaFoldDB" id="A0A1F4SPL1"/>
<keyword evidence="1" id="KW-0732">Signal</keyword>
<gene>
    <name evidence="2" type="ORF">A2310_01725</name>
</gene>
<proteinExistence type="predicted"/>
<dbReference type="InterPro" id="IPR007497">
    <property type="entry name" value="SIMPL/DUF541"/>
</dbReference>
<evidence type="ECO:0000256" key="1">
    <source>
        <dbReference type="SAM" id="SignalP"/>
    </source>
</evidence>
<dbReference type="InterPro" id="IPR052022">
    <property type="entry name" value="26kDa_periplasmic_antigen"/>
</dbReference>
<organism evidence="2 3">
    <name type="scientific">candidate division WOR-1 bacterium RIFOXYB2_FULL_37_13</name>
    <dbReference type="NCBI Taxonomy" id="1802579"/>
    <lineage>
        <taxon>Bacteria</taxon>
        <taxon>Bacillati</taxon>
        <taxon>Saganbacteria</taxon>
    </lineage>
</organism>
<dbReference type="Gene3D" id="3.30.110.170">
    <property type="entry name" value="Protein of unknown function (DUF541), domain 1"/>
    <property type="match status" value="1"/>
</dbReference>
<feature type="signal peptide" evidence="1">
    <location>
        <begin position="1"/>
        <end position="19"/>
    </location>
</feature>
<dbReference type="Pfam" id="PF04402">
    <property type="entry name" value="SIMPL"/>
    <property type="match status" value="1"/>
</dbReference>
<dbReference type="PANTHER" id="PTHR34387">
    <property type="entry name" value="SLR1258 PROTEIN"/>
    <property type="match status" value="1"/>
</dbReference>
<reference evidence="2 3" key="1">
    <citation type="journal article" date="2016" name="Nat. Commun.">
        <title>Thousands of microbial genomes shed light on interconnected biogeochemical processes in an aquifer system.</title>
        <authorList>
            <person name="Anantharaman K."/>
            <person name="Brown C.T."/>
            <person name="Hug L.A."/>
            <person name="Sharon I."/>
            <person name="Castelle C.J."/>
            <person name="Probst A.J."/>
            <person name="Thomas B.C."/>
            <person name="Singh A."/>
            <person name="Wilkins M.J."/>
            <person name="Karaoz U."/>
            <person name="Brodie E.L."/>
            <person name="Williams K.H."/>
            <person name="Hubbard S.S."/>
            <person name="Banfield J.F."/>
        </authorList>
    </citation>
    <scope>NUCLEOTIDE SEQUENCE [LARGE SCALE GENOMIC DNA]</scope>
</reference>
<evidence type="ECO:0000313" key="2">
    <source>
        <dbReference type="EMBL" id="OGC22365.1"/>
    </source>
</evidence>
<dbReference type="Gene3D" id="3.30.70.2970">
    <property type="entry name" value="Protein of unknown function (DUF541), domain 2"/>
    <property type="match status" value="1"/>
</dbReference>
<feature type="chain" id="PRO_5009514414" description="SIMPL domain-containing protein" evidence="1">
    <location>
        <begin position="20"/>
        <end position="230"/>
    </location>
</feature>
<comment type="caution">
    <text evidence="2">The sequence shown here is derived from an EMBL/GenBank/DDBJ whole genome shotgun (WGS) entry which is preliminary data.</text>
</comment>
<dbReference type="GO" id="GO:0006974">
    <property type="term" value="P:DNA damage response"/>
    <property type="evidence" value="ECO:0007669"/>
    <property type="project" value="TreeGrafter"/>
</dbReference>
<dbReference type="EMBL" id="MEUB01000029">
    <property type="protein sequence ID" value="OGC22365.1"/>
    <property type="molecule type" value="Genomic_DNA"/>
</dbReference>
<evidence type="ECO:0008006" key="4">
    <source>
        <dbReference type="Google" id="ProtNLM"/>
    </source>
</evidence>
<dbReference type="PANTHER" id="PTHR34387:SF2">
    <property type="entry name" value="SLR1258 PROTEIN"/>
    <property type="match status" value="1"/>
</dbReference>
<sequence length="230" mass="24935">MKKTLMIILFSLFLSPCFADSQMLVVTGTGNVNVEPDTATITLGVQTEDKTASKAQSENARLMQKVIDSVKSFNIPKDKIKTSRFSIGPKMKYENGNSYLVGYICSNQVSVTISDDLEKVSKIIDKGTSAGANQILSVNFSRKDILPYRKEALKLAVESAKSKARAIADAAGLTLVRIEKIEEQGVNNWGIISQQSNISADRVLGGESSTPIYSGDINVTMSVNVAYVVK</sequence>
<evidence type="ECO:0000313" key="3">
    <source>
        <dbReference type="Proteomes" id="UP000178417"/>
    </source>
</evidence>
<dbReference type="Proteomes" id="UP000178417">
    <property type="component" value="Unassembled WGS sequence"/>
</dbReference>
<name>A0A1F4SPL1_UNCSA</name>
<protein>
    <recommendedName>
        <fullName evidence="4">SIMPL domain-containing protein</fullName>
    </recommendedName>
</protein>
<dbReference type="STRING" id="1802579.A2310_01725"/>